<dbReference type="GO" id="GO:0005615">
    <property type="term" value="C:extracellular space"/>
    <property type="evidence" value="ECO:0007669"/>
    <property type="project" value="TreeGrafter"/>
</dbReference>
<dbReference type="Pfam" id="PF06585">
    <property type="entry name" value="JHBP"/>
    <property type="match status" value="1"/>
</dbReference>
<dbReference type="Gene3D" id="3.15.10.30">
    <property type="entry name" value="Haemolymph juvenile hormone binding protein"/>
    <property type="match status" value="1"/>
</dbReference>
<accession>A0A067REM9</accession>
<dbReference type="OMA" id="CIKESAQ"/>
<evidence type="ECO:0000313" key="5">
    <source>
        <dbReference type="EMBL" id="KDR17336.1"/>
    </source>
</evidence>
<keyword evidence="6" id="KW-1185">Reference proteome</keyword>
<protein>
    <submittedName>
        <fullName evidence="5">Protein takeout</fullName>
    </submittedName>
</protein>
<dbReference type="InParanoid" id="A0A067REM9"/>
<dbReference type="InterPro" id="IPR010562">
    <property type="entry name" value="Haemolymph_juvenile_hormone-bd"/>
</dbReference>
<reference evidence="5 6" key="1">
    <citation type="journal article" date="2014" name="Nat. Commun.">
        <title>Molecular traces of alternative social organization in a termite genome.</title>
        <authorList>
            <person name="Terrapon N."/>
            <person name="Li C."/>
            <person name="Robertson H.M."/>
            <person name="Ji L."/>
            <person name="Meng X."/>
            <person name="Booth W."/>
            <person name="Chen Z."/>
            <person name="Childers C.P."/>
            <person name="Glastad K.M."/>
            <person name="Gokhale K."/>
            <person name="Gowin J."/>
            <person name="Gronenberg W."/>
            <person name="Hermansen R.A."/>
            <person name="Hu H."/>
            <person name="Hunt B.G."/>
            <person name="Huylmans A.K."/>
            <person name="Khalil S.M."/>
            <person name="Mitchell R.D."/>
            <person name="Munoz-Torres M.C."/>
            <person name="Mustard J.A."/>
            <person name="Pan H."/>
            <person name="Reese J.T."/>
            <person name="Scharf M.E."/>
            <person name="Sun F."/>
            <person name="Vogel H."/>
            <person name="Xiao J."/>
            <person name="Yang W."/>
            <person name="Yang Z."/>
            <person name="Yang Z."/>
            <person name="Zhou J."/>
            <person name="Zhu J."/>
            <person name="Brent C.S."/>
            <person name="Elsik C.G."/>
            <person name="Goodisman M.A."/>
            <person name="Liberles D.A."/>
            <person name="Roe R.M."/>
            <person name="Vargo E.L."/>
            <person name="Vilcinskas A."/>
            <person name="Wang J."/>
            <person name="Bornberg-Bauer E."/>
            <person name="Korb J."/>
            <person name="Zhang G."/>
            <person name="Liebig J."/>
        </authorList>
    </citation>
    <scope>NUCLEOTIDE SEQUENCE [LARGE SCALE GENOMIC DNA]</scope>
    <source>
        <tissue evidence="5">Whole organism</tissue>
    </source>
</reference>
<dbReference type="PANTHER" id="PTHR11008">
    <property type="entry name" value="PROTEIN TAKEOUT-LIKE PROTEIN"/>
    <property type="match status" value="1"/>
</dbReference>
<dbReference type="AlphaFoldDB" id="A0A067REM9"/>
<keyword evidence="2" id="KW-0090">Biological rhythms</keyword>
<dbReference type="Proteomes" id="UP000027135">
    <property type="component" value="Unassembled WGS sequence"/>
</dbReference>
<dbReference type="EMBL" id="KK852744">
    <property type="protein sequence ID" value="KDR17336.1"/>
    <property type="molecule type" value="Genomic_DNA"/>
</dbReference>
<dbReference type="FunFam" id="3.15.10.30:FF:000001">
    <property type="entry name" value="Takeout-like protein 1"/>
    <property type="match status" value="1"/>
</dbReference>
<feature type="chain" id="PRO_5001645055" evidence="4">
    <location>
        <begin position="18"/>
        <end position="251"/>
    </location>
</feature>
<sequence length="251" mass="28309">MRCLLLLVAALIFPTGAIKTLPLYIKPCARLDPKFNECVVKHGNEAIPHVAKGDQKYKIPVLDPLDLKEVKVVQDEQRPVGIALTLRNAKVQGLKDTVLRKADINFDRQHTFFEGTVPLVHIIGQYEMSGRILVQPINGIGDITLILRNVHMTFDEDWKFIPRDGEKYVFIENVTSSVVPGSVNVNITNLFGGNKLLGDQMNIFLNENWKQLFKDLSPVIFKIFAEVLASSLNTITTDIPFDTMFPERIPK</sequence>
<dbReference type="GO" id="GO:0007623">
    <property type="term" value="P:circadian rhythm"/>
    <property type="evidence" value="ECO:0007669"/>
    <property type="project" value="UniProtKB-ARBA"/>
</dbReference>
<evidence type="ECO:0000256" key="2">
    <source>
        <dbReference type="ARBA" id="ARBA00023108"/>
    </source>
</evidence>
<dbReference type="STRING" id="136037.A0A067REM9"/>
<evidence type="ECO:0000256" key="3">
    <source>
        <dbReference type="ARBA" id="ARBA00060902"/>
    </source>
</evidence>
<keyword evidence="1 4" id="KW-0732">Signal</keyword>
<name>A0A067REM9_ZOONE</name>
<dbReference type="eggNOG" id="ENOG502SQBT">
    <property type="taxonomic scope" value="Eukaryota"/>
</dbReference>
<dbReference type="SMART" id="SM00700">
    <property type="entry name" value="JHBP"/>
    <property type="match status" value="1"/>
</dbReference>
<feature type="signal peptide" evidence="4">
    <location>
        <begin position="1"/>
        <end position="17"/>
    </location>
</feature>
<comment type="similarity">
    <text evidence="3">Belongs to the TO family.</text>
</comment>
<dbReference type="InterPro" id="IPR038606">
    <property type="entry name" value="To_sf"/>
</dbReference>
<dbReference type="FunCoup" id="A0A067REM9">
    <property type="interactions" value="26"/>
</dbReference>
<proteinExistence type="inferred from homology"/>
<evidence type="ECO:0000256" key="4">
    <source>
        <dbReference type="SAM" id="SignalP"/>
    </source>
</evidence>
<dbReference type="PANTHER" id="PTHR11008:SF32">
    <property type="entry name" value="CIRCADIAN CLOCK-CONTROLLED PROTEIN DAYWAKE-RELATED"/>
    <property type="match status" value="1"/>
</dbReference>
<gene>
    <name evidence="5" type="ORF">L798_08536</name>
</gene>
<evidence type="ECO:0000313" key="6">
    <source>
        <dbReference type="Proteomes" id="UP000027135"/>
    </source>
</evidence>
<evidence type="ECO:0000256" key="1">
    <source>
        <dbReference type="ARBA" id="ARBA00022729"/>
    </source>
</evidence>
<organism evidence="5 6">
    <name type="scientific">Zootermopsis nevadensis</name>
    <name type="common">Dampwood termite</name>
    <dbReference type="NCBI Taxonomy" id="136037"/>
    <lineage>
        <taxon>Eukaryota</taxon>
        <taxon>Metazoa</taxon>
        <taxon>Ecdysozoa</taxon>
        <taxon>Arthropoda</taxon>
        <taxon>Hexapoda</taxon>
        <taxon>Insecta</taxon>
        <taxon>Pterygota</taxon>
        <taxon>Neoptera</taxon>
        <taxon>Polyneoptera</taxon>
        <taxon>Dictyoptera</taxon>
        <taxon>Blattodea</taxon>
        <taxon>Blattoidea</taxon>
        <taxon>Termitoidae</taxon>
        <taxon>Termopsidae</taxon>
        <taxon>Zootermopsis</taxon>
    </lineage>
</organism>